<protein>
    <submittedName>
        <fullName evidence="1">Pollen-specific leucine-rich repeat extensin-like protein 3</fullName>
    </submittedName>
</protein>
<reference evidence="1" key="2">
    <citation type="submission" date="2023-04" db="EMBL/GenBank/DDBJ databases">
        <authorList>
            <person name="Bruccoleri R.E."/>
            <person name="Oakeley E.J."/>
            <person name="Faust A.-M."/>
            <person name="Dessus-Babus S."/>
            <person name="Altorfer M."/>
            <person name="Burckhardt D."/>
            <person name="Oertli M."/>
            <person name="Naumann U."/>
            <person name="Petersen F."/>
            <person name="Wong J."/>
        </authorList>
    </citation>
    <scope>NUCLEOTIDE SEQUENCE</scope>
    <source>
        <strain evidence="1">GSM-AAB239-AS_SAM_17_03QT</strain>
        <tissue evidence="1">Leaf</tissue>
    </source>
</reference>
<organism evidence="1 2">
    <name type="scientific">Iris pallida</name>
    <name type="common">Sweet iris</name>
    <dbReference type="NCBI Taxonomy" id="29817"/>
    <lineage>
        <taxon>Eukaryota</taxon>
        <taxon>Viridiplantae</taxon>
        <taxon>Streptophyta</taxon>
        <taxon>Embryophyta</taxon>
        <taxon>Tracheophyta</taxon>
        <taxon>Spermatophyta</taxon>
        <taxon>Magnoliopsida</taxon>
        <taxon>Liliopsida</taxon>
        <taxon>Asparagales</taxon>
        <taxon>Iridaceae</taxon>
        <taxon>Iridoideae</taxon>
        <taxon>Irideae</taxon>
        <taxon>Iris</taxon>
    </lineage>
</organism>
<gene>
    <name evidence="1" type="ORF">M6B38_157315</name>
</gene>
<accession>A0AAX6F0T5</accession>
<sequence length="71" mass="7590">MVGCGCMAGVGVLNVWPGSGSKLSGITGVQGGWYDLARRWTDLECICNLIIVEIVDTDTVHNTCGELFVEE</sequence>
<comment type="caution">
    <text evidence="1">The sequence shown here is derived from an EMBL/GenBank/DDBJ whole genome shotgun (WGS) entry which is preliminary data.</text>
</comment>
<dbReference type="Proteomes" id="UP001140949">
    <property type="component" value="Unassembled WGS sequence"/>
</dbReference>
<proteinExistence type="predicted"/>
<evidence type="ECO:0000313" key="1">
    <source>
        <dbReference type="EMBL" id="KAJ6810012.1"/>
    </source>
</evidence>
<dbReference type="EMBL" id="JANAVB010032619">
    <property type="protein sequence ID" value="KAJ6810012.1"/>
    <property type="molecule type" value="Genomic_DNA"/>
</dbReference>
<keyword evidence="2" id="KW-1185">Reference proteome</keyword>
<evidence type="ECO:0000313" key="2">
    <source>
        <dbReference type="Proteomes" id="UP001140949"/>
    </source>
</evidence>
<name>A0AAX6F0T5_IRIPA</name>
<dbReference type="AlphaFoldDB" id="A0AAX6F0T5"/>
<reference evidence="1" key="1">
    <citation type="journal article" date="2023" name="GigaByte">
        <title>Genome assembly of the bearded iris, Iris pallida Lam.</title>
        <authorList>
            <person name="Bruccoleri R.E."/>
            <person name="Oakeley E.J."/>
            <person name="Faust A.M.E."/>
            <person name="Altorfer M."/>
            <person name="Dessus-Babus S."/>
            <person name="Burckhardt D."/>
            <person name="Oertli M."/>
            <person name="Naumann U."/>
            <person name="Petersen F."/>
            <person name="Wong J."/>
        </authorList>
    </citation>
    <scope>NUCLEOTIDE SEQUENCE</scope>
    <source>
        <strain evidence="1">GSM-AAB239-AS_SAM_17_03QT</strain>
    </source>
</reference>